<gene>
    <name evidence="1" type="ORF">HOV93_08050</name>
</gene>
<dbReference type="AlphaFoldDB" id="A0A7V8V2E7"/>
<dbReference type="Proteomes" id="UP000551616">
    <property type="component" value="Unassembled WGS sequence"/>
</dbReference>
<reference evidence="1 2" key="1">
    <citation type="submission" date="2020-05" db="EMBL/GenBank/DDBJ databases">
        <title>Bremerella alba sp. nov., a novel planctomycete isolated from the surface of the macroalga Fucus spiralis.</title>
        <authorList>
            <person name="Godinho O."/>
            <person name="Botelho R."/>
            <person name="Albuquerque L."/>
            <person name="Wiegand S."/>
            <person name="Da Costa M.S."/>
            <person name="Lobo-Da-Cunha A."/>
            <person name="Jogler C."/>
            <person name="Lage O.M."/>
        </authorList>
    </citation>
    <scope>NUCLEOTIDE SEQUENCE [LARGE SCALE GENOMIC DNA]</scope>
    <source>
        <strain evidence="1 2">FF15</strain>
    </source>
</reference>
<organism evidence="1 2">
    <name type="scientific">Bremerella alba</name>
    <dbReference type="NCBI Taxonomy" id="980252"/>
    <lineage>
        <taxon>Bacteria</taxon>
        <taxon>Pseudomonadati</taxon>
        <taxon>Planctomycetota</taxon>
        <taxon>Planctomycetia</taxon>
        <taxon>Pirellulales</taxon>
        <taxon>Pirellulaceae</taxon>
        <taxon>Bremerella</taxon>
    </lineage>
</organism>
<comment type="caution">
    <text evidence="1">The sequence shown here is derived from an EMBL/GenBank/DDBJ whole genome shotgun (WGS) entry which is preliminary data.</text>
</comment>
<keyword evidence="2" id="KW-1185">Reference proteome</keyword>
<accession>A0A7V8V2E7</accession>
<name>A0A7V8V2E7_9BACT</name>
<proteinExistence type="predicted"/>
<protein>
    <submittedName>
        <fullName evidence="1">Uncharacterized protein</fullName>
    </submittedName>
</protein>
<sequence>MAKKKSVAVPAYSSSQLCEAIESQDDVALAAARVSEDPLVNAKLQGLIRDQLGDLYDATKKSATIQNRVSKRMTCLVNALRGKKDASTQSILLELFDNRTKIAKAQGKAPKHDINATVMQSLASSTDVAADALFDKLEEFNLDDFFWAITLGLRFCEKEKVFDTFHNWVAPAPETPKRKHAKAKAESVMELLDLYQSGVLYAHGYALGSVDADDPNHIDHVSPEDRLDGRWLGIAIEVGNIDLIRSLARPGHQPTQDWAEQRLLQVIEDGKKSKIRAIKFVGLLITSDHPQLLDRYEQAIEHFLKKKDAWEVAICLEMIPRLPDSSVPRLEAIELPSELAQMRDQFLTQLKNDT</sequence>
<dbReference type="EMBL" id="JABRWO010000002">
    <property type="protein sequence ID" value="MBA2113655.1"/>
    <property type="molecule type" value="Genomic_DNA"/>
</dbReference>
<evidence type="ECO:0000313" key="1">
    <source>
        <dbReference type="EMBL" id="MBA2113655.1"/>
    </source>
</evidence>
<dbReference type="RefSeq" id="WP_207395149.1">
    <property type="nucleotide sequence ID" value="NZ_JABRWO010000002.1"/>
</dbReference>
<evidence type="ECO:0000313" key="2">
    <source>
        <dbReference type="Proteomes" id="UP000551616"/>
    </source>
</evidence>